<dbReference type="InterPro" id="IPR013830">
    <property type="entry name" value="SGNH_hydro"/>
</dbReference>
<proteinExistence type="predicted"/>
<dbReference type="GO" id="GO:0016788">
    <property type="term" value="F:hydrolase activity, acting on ester bonds"/>
    <property type="evidence" value="ECO:0007669"/>
    <property type="project" value="UniProtKB-ARBA"/>
</dbReference>
<protein>
    <submittedName>
        <fullName evidence="3">SGNH/GDSL hydrolase family protein</fullName>
    </submittedName>
</protein>
<sequence length="282" mass="31730">MKKLSLLVVVLLLVSAFAAKPLTWVAIGDSITYLNDHPNETGNRITKGYLTLVKEQIPGLEYINKGYNGWTAAGIAKEIENLNLTEAQVYSVFLGTNDWWQGRPIGTFLDYKNNTGNNTFFGSYRIIIDKLRSLNKKAPIILITPMQRVDFVYIGNLQNNAYGSYKDKNGQSLAAFAEAIHVIGNHEKLPVVDLYNDSGMTLDNLVKFKRLKDPTTGQYKNYPYPSFIDVPFNPETDEYPYPPEAIDMTYDGLHPSDKGYQVIAPMVAEAMKKELKLTKTSK</sequence>
<dbReference type="Proteomes" id="UP000515237">
    <property type="component" value="Chromosome"/>
</dbReference>
<dbReference type="InterPro" id="IPR051532">
    <property type="entry name" value="Ester_Hydrolysis_Enzymes"/>
</dbReference>
<feature type="signal peptide" evidence="1">
    <location>
        <begin position="1"/>
        <end position="18"/>
    </location>
</feature>
<dbReference type="InterPro" id="IPR036514">
    <property type="entry name" value="SGNH_hydro_sf"/>
</dbReference>
<evidence type="ECO:0000313" key="4">
    <source>
        <dbReference type="Proteomes" id="UP000515237"/>
    </source>
</evidence>
<dbReference type="SUPFAM" id="SSF52266">
    <property type="entry name" value="SGNH hydrolase"/>
    <property type="match status" value="1"/>
</dbReference>
<dbReference type="Gene3D" id="3.40.50.1110">
    <property type="entry name" value="SGNH hydrolase"/>
    <property type="match status" value="1"/>
</dbReference>
<dbReference type="RefSeq" id="WP_185270441.1">
    <property type="nucleotide sequence ID" value="NZ_CP055156.1"/>
</dbReference>
<evidence type="ECO:0000256" key="1">
    <source>
        <dbReference type="SAM" id="SignalP"/>
    </source>
</evidence>
<reference evidence="3 4" key="1">
    <citation type="journal article" date="2018" name="Int. J. Syst. Evol. Microbiol.">
        <title>Adhaeribacter swui sp. nov., isolated from wet mud.</title>
        <authorList>
            <person name="Kim D.U."/>
            <person name="Kim K.W."/>
            <person name="Kang M.S."/>
            <person name="Kim J.Y."/>
            <person name="Jang J.H."/>
            <person name="Kim M.K."/>
        </authorList>
    </citation>
    <scope>NUCLEOTIDE SEQUENCE [LARGE SCALE GENOMIC DNA]</scope>
    <source>
        <strain evidence="3 4">KCTC 52873</strain>
    </source>
</reference>
<name>A0A7G7G9X5_9BACT</name>
<gene>
    <name evidence="3" type="ORF">HUW51_14970</name>
</gene>
<dbReference type="AlphaFoldDB" id="A0A7G7G9X5"/>
<feature type="chain" id="PRO_5028908258" evidence="1">
    <location>
        <begin position="19"/>
        <end position="282"/>
    </location>
</feature>
<evidence type="ECO:0000259" key="2">
    <source>
        <dbReference type="Pfam" id="PF13472"/>
    </source>
</evidence>
<dbReference type="KEGG" id="aswu:HUW51_14970"/>
<keyword evidence="4" id="KW-1185">Reference proteome</keyword>
<evidence type="ECO:0000313" key="3">
    <source>
        <dbReference type="EMBL" id="QNF33959.1"/>
    </source>
</evidence>
<dbReference type="EMBL" id="CP055156">
    <property type="protein sequence ID" value="QNF33959.1"/>
    <property type="molecule type" value="Genomic_DNA"/>
</dbReference>
<accession>A0A7G7G9X5</accession>
<keyword evidence="3" id="KW-0378">Hydrolase</keyword>
<keyword evidence="1" id="KW-0732">Signal</keyword>
<feature type="domain" description="SGNH hydrolase-type esterase" evidence="2">
    <location>
        <begin position="26"/>
        <end position="262"/>
    </location>
</feature>
<dbReference type="Pfam" id="PF13472">
    <property type="entry name" value="Lipase_GDSL_2"/>
    <property type="match status" value="1"/>
</dbReference>
<organism evidence="3 4">
    <name type="scientific">Adhaeribacter swui</name>
    <dbReference type="NCBI Taxonomy" id="2086471"/>
    <lineage>
        <taxon>Bacteria</taxon>
        <taxon>Pseudomonadati</taxon>
        <taxon>Bacteroidota</taxon>
        <taxon>Cytophagia</taxon>
        <taxon>Cytophagales</taxon>
        <taxon>Hymenobacteraceae</taxon>
        <taxon>Adhaeribacter</taxon>
    </lineage>
</organism>
<dbReference type="PANTHER" id="PTHR30383">
    <property type="entry name" value="THIOESTERASE 1/PROTEASE 1/LYSOPHOSPHOLIPASE L1"/>
    <property type="match status" value="1"/>
</dbReference>